<dbReference type="EMBL" id="SLVJ01000021">
    <property type="protein sequence ID" value="TCM63319.1"/>
    <property type="molecule type" value="Genomic_DNA"/>
</dbReference>
<keyword evidence="1" id="KW-1133">Transmembrane helix</keyword>
<gene>
    <name evidence="2" type="ORF">EC844_12144</name>
</gene>
<name>A0A4R1XJ80_ACICA</name>
<feature type="transmembrane region" description="Helical" evidence="1">
    <location>
        <begin position="22"/>
        <end position="43"/>
    </location>
</feature>
<keyword evidence="1" id="KW-0812">Transmembrane</keyword>
<dbReference type="Proteomes" id="UP000294963">
    <property type="component" value="Unassembled WGS sequence"/>
</dbReference>
<evidence type="ECO:0000313" key="2">
    <source>
        <dbReference type="EMBL" id="TCM63319.1"/>
    </source>
</evidence>
<keyword evidence="1" id="KW-0472">Membrane</keyword>
<proteinExistence type="predicted"/>
<dbReference type="AlphaFoldDB" id="A0A4R1XJ80"/>
<comment type="caution">
    <text evidence="2">The sequence shown here is derived from an EMBL/GenBank/DDBJ whole genome shotgun (WGS) entry which is preliminary data.</text>
</comment>
<evidence type="ECO:0000313" key="3">
    <source>
        <dbReference type="Proteomes" id="UP000294963"/>
    </source>
</evidence>
<organism evidence="2 3">
    <name type="scientific">Acinetobacter calcoaceticus</name>
    <dbReference type="NCBI Taxonomy" id="471"/>
    <lineage>
        <taxon>Bacteria</taxon>
        <taxon>Pseudomonadati</taxon>
        <taxon>Pseudomonadota</taxon>
        <taxon>Gammaproteobacteria</taxon>
        <taxon>Moraxellales</taxon>
        <taxon>Moraxellaceae</taxon>
        <taxon>Acinetobacter</taxon>
        <taxon>Acinetobacter calcoaceticus/baumannii complex</taxon>
    </lineage>
</organism>
<keyword evidence="3" id="KW-1185">Reference proteome</keyword>
<accession>A0A4R1XJ80</accession>
<sequence length="44" mass="4876">MSIAKTSQNIHAIHHPIRLTKLLGYAILYCGSLVLLSKIFLAIL</sequence>
<evidence type="ECO:0000256" key="1">
    <source>
        <dbReference type="SAM" id="Phobius"/>
    </source>
</evidence>
<reference evidence="2 3" key="1">
    <citation type="submission" date="2019-03" db="EMBL/GenBank/DDBJ databases">
        <title>Genomic analyses of the natural microbiome of Caenorhabditis elegans.</title>
        <authorList>
            <person name="Samuel B."/>
        </authorList>
    </citation>
    <scope>NUCLEOTIDE SEQUENCE [LARGE SCALE GENOMIC DNA]</scope>
    <source>
        <strain evidence="2 3">JUb89</strain>
    </source>
</reference>
<protein>
    <submittedName>
        <fullName evidence="2">Uncharacterized protein</fullName>
    </submittedName>
</protein>